<dbReference type="InParanoid" id="A0A1Y2LXN7"/>
<dbReference type="OMA" id="FAFWKLV"/>
<keyword evidence="1" id="KW-1133">Transmembrane helix</keyword>
<feature type="transmembrane region" description="Helical" evidence="1">
    <location>
        <begin position="100"/>
        <end position="119"/>
    </location>
</feature>
<evidence type="ECO:0000313" key="3">
    <source>
        <dbReference type="Proteomes" id="UP000193240"/>
    </source>
</evidence>
<evidence type="ECO:0000256" key="1">
    <source>
        <dbReference type="SAM" id="Phobius"/>
    </source>
</evidence>
<protein>
    <submittedName>
        <fullName evidence="2">Uncharacterized protein</fullName>
    </submittedName>
</protein>
<evidence type="ECO:0000313" key="2">
    <source>
        <dbReference type="EMBL" id="OSS48563.1"/>
    </source>
</evidence>
<accession>A0A1Y2LXN7</accession>
<reference evidence="2 3" key="1">
    <citation type="journal article" date="2017" name="Genome Announc.">
        <title>Genome sequence of the saprophytic ascomycete Epicoccum nigrum ICMP 19927 strain isolated from New Zealand.</title>
        <authorList>
            <person name="Fokin M."/>
            <person name="Fleetwood D."/>
            <person name="Weir B.S."/>
            <person name="Villas-Boas S.G."/>
        </authorList>
    </citation>
    <scope>NUCLEOTIDE SEQUENCE [LARGE SCALE GENOMIC DNA]</scope>
    <source>
        <strain evidence="2 3">ICMP 19927</strain>
    </source>
</reference>
<organism evidence="2 3">
    <name type="scientific">Epicoccum nigrum</name>
    <name type="common">Soil fungus</name>
    <name type="synonym">Epicoccum purpurascens</name>
    <dbReference type="NCBI Taxonomy" id="105696"/>
    <lineage>
        <taxon>Eukaryota</taxon>
        <taxon>Fungi</taxon>
        <taxon>Dikarya</taxon>
        <taxon>Ascomycota</taxon>
        <taxon>Pezizomycotina</taxon>
        <taxon>Dothideomycetes</taxon>
        <taxon>Pleosporomycetidae</taxon>
        <taxon>Pleosporales</taxon>
        <taxon>Pleosporineae</taxon>
        <taxon>Didymellaceae</taxon>
        <taxon>Epicoccum</taxon>
    </lineage>
</organism>
<keyword evidence="1" id="KW-0812">Transmembrane</keyword>
<keyword evidence="1" id="KW-0472">Membrane</keyword>
<dbReference type="EMBL" id="KZ107845">
    <property type="protein sequence ID" value="OSS48563.1"/>
    <property type="molecule type" value="Genomic_DNA"/>
</dbReference>
<keyword evidence="3" id="KW-1185">Reference proteome</keyword>
<dbReference type="STRING" id="105696.A0A1Y2LXN7"/>
<dbReference type="AlphaFoldDB" id="A0A1Y2LXN7"/>
<name>A0A1Y2LXN7_EPING</name>
<feature type="transmembrane region" description="Helical" evidence="1">
    <location>
        <begin position="75"/>
        <end position="94"/>
    </location>
</feature>
<proteinExistence type="predicted"/>
<gene>
    <name evidence="2" type="ORF">B5807_07114</name>
</gene>
<dbReference type="Proteomes" id="UP000193240">
    <property type="component" value="Unassembled WGS sequence"/>
</dbReference>
<sequence length="166" mass="17820">MALTPTPTLADKDEVAIDAHSRSALATTKQNLRYLYNPKTAGAAAVSSRRTRAALRVLRSSLIFIFWRAVRYAKYVAIGSLVATIGAGAIGTFVSGAGFVLAPTGIAGTILASSVWGVGRFAVRRVKRRWGTGTNTGQGYREAEGRAEARRNRVAQMERGPEAIPW</sequence>